<gene>
    <name evidence="2" type="ORF">FHL15_009178</name>
</gene>
<dbReference type="EMBL" id="VFLP01000061">
    <property type="protein sequence ID" value="TRX89906.1"/>
    <property type="molecule type" value="Genomic_DNA"/>
</dbReference>
<feature type="compositionally biased region" description="Polar residues" evidence="1">
    <location>
        <begin position="1"/>
        <end position="22"/>
    </location>
</feature>
<evidence type="ECO:0000256" key="1">
    <source>
        <dbReference type="SAM" id="MobiDB-lite"/>
    </source>
</evidence>
<feature type="region of interest" description="Disordered" evidence="1">
    <location>
        <begin position="1"/>
        <end position="24"/>
    </location>
</feature>
<name>A0A553HPM2_9PEZI</name>
<evidence type="ECO:0000313" key="2">
    <source>
        <dbReference type="EMBL" id="TRX89906.1"/>
    </source>
</evidence>
<keyword evidence="3" id="KW-1185">Reference proteome</keyword>
<dbReference type="AlphaFoldDB" id="A0A553HPM2"/>
<evidence type="ECO:0000313" key="3">
    <source>
        <dbReference type="Proteomes" id="UP000319160"/>
    </source>
</evidence>
<sequence length="145" mass="15269">MTSISMENSGQSSDESTTSVLKNSAPPGGISLTSTVIAASGTAGLPDGCRPFITTGDLVVAADRRPTCIASISRRVMELLILLLINQSSQGIVILDLIETLLSLQDSDAGSIGSFVVSLRADDCLIRHRRSCGFSSPSFFETYPD</sequence>
<proteinExistence type="predicted"/>
<organism evidence="2 3">
    <name type="scientific">Xylaria flabelliformis</name>
    <dbReference type="NCBI Taxonomy" id="2512241"/>
    <lineage>
        <taxon>Eukaryota</taxon>
        <taxon>Fungi</taxon>
        <taxon>Dikarya</taxon>
        <taxon>Ascomycota</taxon>
        <taxon>Pezizomycotina</taxon>
        <taxon>Sordariomycetes</taxon>
        <taxon>Xylariomycetidae</taxon>
        <taxon>Xylariales</taxon>
        <taxon>Xylariaceae</taxon>
        <taxon>Xylaria</taxon>
    </lineage>
</organism>
<reference evidence="3" key="1">
    <citation type="submission" date="2019-06" db="EMBL/GenBank/DDBJ databases">
        <title>Draft genome sequence of the griseofulvin-producing fungus Xylaria cubensis strain G536.</title>
        <authorList>
            <person name="Mead M.E."/>
            <person name="Raja H.A."/>
            <person name="Steenwyk J.L."/>
            <person name="Knowles S.L."/>
            <person name="Oberlies N.H."/>
            <person name="Rokas A."/>
        </authorList>
    </citation>
    <scope>NUCLEOTIDE SEQUENCE [LARGE SCALE GENOMIC DNA]</scope>
    <source>
        <strain evidence="3">G536</strain>
    </source>
</reference>
<dbReference type="Proteomes" id="UP000319160">
    <property type="component" value="Unassembled WGS sequence"/>
</dbReference>
<protein>
    <submittedName>
        <fullName evidence="2">Uncharacterized protein</fullName>
    </submittedName>
</protein>
<comment type="caution">
    <text evidence="2">The sequence shown here is derived from an EMBL/GenBank/DDBJ whole genome shotgun (WGS) entry which is preliminary data.</text>
</comment>
<accession>A0A553HPM2</accession>